<feature type="compositionally biased region" description="Polar residues" evidence="1">
    <location>
        <begin position="194"/>
        <end position="205"/>
    </location>
</feature>
<keyword evidence="2" id="KW-0732">Signal</keyword>
<dbReference type="InterPro" id="IPR007931">
    <property type="entry name" value="TsetseEP"/>
</dbReference>
<gene>
    <name evidence="5" type="primary">LOC108072888</name>
</gene>
<evidence type="ECO:0000313" key="5">
    <source>
        <dbReference type="RefSeq" id="XP_017019699.1"/>
    </source>
</evidence>
<dbReference type="Proteomes" id="UP001652661">
    <property type="component" value="Chromosome 2R"/>
</dbReference>
<evidence type="ECO:0000313" key="4">
    <source>
        <dbReference type="Proteomes" id="UP001652661"/>
    </source>
</evidence>
<organism evidence="4 5">
    <name type="scientific">Drosophila kikkawai</name>
    <name type="common">Fruit fly</name>
    <dbReference type="NCBI Taxonomy" id="30033"/>
    <lineage>
        <taxon>Eukaryota</taxon>
        <taxon>Metazoa</taxon>
        <taxon>Ecdysozoa</taxon>
        <taxon>Arthropoda</taxon>
        <taxon>Hexapoda</taxon>
        <taxon>Insecta</taxon>
        <taxon>Pterygota</taxon>
        <taxon>Neoptera</taxon>
        <taxon>Endopterygota</taxon>
        <taxon>Diptera</taxon>
        <taxon>Brachycera</taxon>
        <taxon>Muscomorpha</taxon>
        <taxon>Ephydroidea</taxon>
        <taxon>Drosophilidae</taxon>
        <taxon>Drosophila</taxon>
        <taxon>Sophophora</taxon>
    </lineage>
</organism>
<feature type="domain" description="Protein TsetseEP" evidence="3">
    <location>
        <begin position="50"/>
        <end position="167"/>
    </location>
</feature>
<keyword evidence="4" id="KW-1185">Reference proteome</keyword>
<reference evidence="4" key="1">
    <citation type="submission" date="2025-05" db="UniProtKB">
        <authorList>
            <consortium name="RefSeq"/>
        </authorList>
    </citation>
    <scope>NUCLEOTIDE SEQUENCE [LARGE SCALE GENOMIC DNA]</scope>
    <source>
        <strain evidence="4">14028-0561.14</strain>
    </source>
</reference>
<feature type="chain" id="PRO_5027871810" description="Protein TsetseEP domain-containing protein" evidence="2">
    <location>
        <begin position="21"/>
        <end position="284"/>
    </location>
</feature>
<dbReference type="RefSeq" id="XP_017019699.1">
    <property type="nucleotide sequence ID" value="XM_017164210.3"/>
</dbReference>
<dbReference type="OrthoDB" id="7883230at2759"/>
<proteinExistence type="predicted"/>
<accession>A0A6P4I775</accession>
<protein>
    <recommendedName>
        <fullName evidence="3">Protein TsetseEP domain-containing protein</fullName>
    </recommendedName>
</protein>
<evidence type="ECO:0000259" key="3">
    <source>
        <dbReference type="Pfam" id="PF05267"/>
    </source>
</evidence>
<reference evidence="5" key="2">
    <citation type="submission" date="2025-08" db="UniProtKB">
        <authorList>
            <consortium name="RefSeq"/>
        </authorList>
    </citation>
    <scope>IDENTIFICATION</scope>
    <source>
        <strain evidence="5">14028-0561.14</strain>
        <tissue evidence="5">Whole fly</tissue>
    </source>
</reference>
<feature type="compositionally biased region" description="Polar residues" evidence="1">
    <location>
        <begin position="241"/>
        <end position="258"/>
    </location>
</feature>
<dbReference type="Pfam" id="PF05267">
    <property type="entry name" value="DUF725"/>
    <property type="match status" value="1"/>
</dbReference>
<name>A0A6P4I775_DROKI</name>
<feature type="region of interest" description="Disordered" evidence="1">
    <location>
        <begin position="189"/>
        <end position="269"/>
    </location>
</feature>
<dbReference type="AlphaFoldDB" id="A0A6P4I775"/>
<feature type="signal peptide" evidence="2">
    <location>
        <begin position="1"/>
        <end position="20"/>
    </location>
</feature>
<feature type="compositionally biased region" description="Low complexity" evidence="1">
    <location>
        <begin position="221"/>
        <end position="240"/>
    </location>
</feature>
<evidence type="ECO:0000256" key="1">
    <source>
        <dbReference type="SAM" id="MobiDB-lite"/>
    </source>
</evidence>
<dbReference type="GeneID" id="108072888"/>
<evidence type="ECO:0000256" key="2">
    <source>
        <dbReference type="SAM" id="SignalP"/>
    </source>
</evidence>
<sequence length="284" mass="31055">MHTHFIAILLAAVAIGSSSANPSLVSGPSKMFQIMSATNELQRNNPALATACFNHYQVVFDDDYTAYEAEYKQCDDEFGAGKNGVLERYNSNVWELSNTTYASCKALIDCDQRSNSLDSLNCYSTQGNDNSNEVKNVATNASITAGTLNQEINNLDFTRQLCANNSARNYETRSAQSYVDFQDCLAGKTPVPEPTTTTSQPITSVPTTVEPPTTPRPTTTPAPTETTETTRGEQPTTTPEQSSSPWITQTYPPSTVSPFNHGGSSAEEKKQWMNKLDNILKHLL</sequence>